<evidence type="ECO:0000313" key="2">
    <source>
        <dbReference type="EMBL" id="SDT78766.1"/>
    </source>
</evidence>
<dbReference type="InterPro" id="IPR025877">
    <property type="entry name" value="MobA-like_NTP_Trfase"/>
</dbReference>
<dbReference type="RefSeq" id="WP_092554581.1">
    <property type="nucleotide sequence ID" value="NZ_BOMJ01000030.1"/>
</dbReference>
<name>A0A1H2D941_9ACTN</name>
<evidence type="ECO:0000259" key="1">
    <source>
        <dbReference type="Pfam" id="PF12804"/>
    </source>
</evidence>
<dbReference type="AlphaFoldDB" id="A0A1H2D941"/>
<dbReference type="CDD" id="cd04182">
    <property type="entry name" value="GT_2_like_f"/>
    <property type="match status" value="1"/>
</dbReference>
<dbReference type="Gene3D" id="3.90.550.10">
    <property type="entry name" value="Spore Coat Polysaccharide Biosynthesis Protein SpsA, Chain A"/>
    <property type="match status" value="1"/>
</dbReference>
<dbReference type="PANTHER" id="PTHR43777:SF1">
    <property type="entry name" value="MOLYBDENUM COFACTOR CYTIDYLYLTRANSFERASE"/>
    <property type="match status" value="1"/>
</dbReference>
<gene>
    <name evidence="2" type="ORF">SAMN04489716_8507</name>
</gene>
<proteinExistence type="predicted"/>
<dbReference type="GO" id="GO:0016779">
    <property type="term" value="F:nucleotidyltransferase activity"/>
    <property type="evidence" value="ECO:0007669"/>
    <property type="project" value="UniProtKB-ARBA"/>
</dbReference>
<organism evidence="2 3">
    <name type="scientific">Actinoplanes derwentensis</name>
    <dbReference type="NCBI Taxonomy" id="113562"/>
    <lineage>
        <taxon>Bacteria</taxon>
        <taxon>Bacillati</taxon>
        <taxon>Actinomycetota</taxon>
        <taxon>Actinomycetes</taxon>
        <taxon>Micromonosporales</taxon>
        <taxon>Micromonosporaceae</taxon>
        <taxon>Actinoplanes</taxon>
    </lineage>
</organism>
<dbReference type="InterPro" id="IPR029044">
    <property type="entry name" value="Nucleotide-diphossugar_trans"/>
</dbReference>
<keyword evidence="3" id="KW-1185">Reference proteome</keyword>
<dbReference type="PANTHER" id="PTHR43777">
    <property type="entry name" value="MOLYBDENUM COFACTOR CYTIDYLYLTRANSFERASE"/>
    <property type="match status" value="1"/>
</dbReference>
<feature type="domain" description="MobA-like NTP transferase" evidence="1">
    <location>
        <begin position="5"/>
        <end position="161"/>
    </location>
</feature>
<dbReference type="OrthoDB" id="4427994at2"/>
<evidence type="ECO:0000313" key="3">
    <source>
        <dbReference type="Proteomes" id="UP000198688"/>
    </source>
</evidence>
<accession>A0A1H2D941</accession>
<dbReference type="EMBL" id="LT629758">
    <property type="protein sequence ID" value="SDT78766.1"/>
    <property type="molecule type" value="Genomic_DNA"/>
</dbReference>
<dbReference type="Pfam" id="PF12804">
    <property type="entry name" value="NTP_transf_3"/>
    <property type="match status" value="1"/>
</dbReference>
<reference evidence="2 3" key="1">
    <citation type="submission" date="2016-10" db="EMBL/GenBank/DDBJ databases">
        <authorList>
            <person name="de Groot N.N."/>
        </authorList>
    </citation>
    <scope>NUCLEOTIDE SEQUENCE [LARGE SCALE GENOMIC DNA]</scope>
    <source>
        <strain evidence="2 3">DSM 43941</strain>
    </source>
</reference>
<protein>
    <submittedName>
        <fullName evidence="2">Nicotine blue oxidoreductase</fullName>
    </submittedName>
</protein>
<dbReference type="Proteomes" id="UP000198688">
    <property type="component" value="Chromosome I"/>
</dbReference>
<sequence>MTTAGLVLAAGAGRRYGMPKALVHYEGRLLVQRAVAVLESAGCPATVVLGAAAEEVRAAAGDLVSITNPDWDTGMGSSLRAGLRHLAGTDATAAVILLVDMPGVTPEAVRRIVAHARPDALVTGGYGDRRGHPVLIGRDHWNGVAATATGDRGARDYLRANQVMVIPVGDIADDTDIDFP</sequence>
<dbReference type="SUPFAM" id="SSF53448">
    <property type="entry name" value="Nucleotide-diphospho-sugar transferases"/>
    <property type="match status" value="1"/>
</dbReference>
<dbReference type="STRING" id="113562.SAMN04489716_8507"/>